<keyword evidence="1" id="KW-0472">Membrane</keyword>
<evidence type="ECO:0000313" key="2">
    <source>
        <dbReference type="EMBL" id="ENX10080.1"/>
    </source>
</evidence>
<dbReference type="Pfam" id="PF05987">
    <property type="entry name" value="DUF898"/>
    <property type="match status" value="1"/>
</dbReference>
<keyword evidence="1" id="KW-1133">Transmembrane helix</keyword>
<dbReference type="PATRIC" id="fig|1217693.3.peg.1151"/>
<dbReference type="EMBL" id="APRS01000008">
    <property type="protein sequence ID" value="ENX10080.1"/>
    <property type="molecule type" value="Genomic_DNA"/>
</dbReference>
<keyword evidence="1" id="KW-0812">Transmembrane</keyword>
<name>N9P7B4_9GAMM</name>
<dbReference type="STRING" id="70346.F897_01197"/>
<sequence>MAYKLLFKNQVEPVAVKNTMHNKPELEIDQPSPSLEKHNFRFHGSATEYFGIWMVNLMLTIVTLTLYSPWAKARRIRYFYGNTQLLKTSL</sequence>
<protein>
    <recommendedName>
        <fullName evidence="4">DUF898 family protein</fullName>
    </recommendedName>
</protein>
<gene>
    <name evidence="2" type="ORF">F897_01197</name>
</gene>
<dbReference type="InterPro" id="IPR010295">
    <property type="entry name" value="DUF898"/>
</dbReference>
<dbReference type="AlphaFoldDB" id="N9P7B4"/>
<proteinExistence type="predicted"/>
<dbReference type="Proteomes" id="UP000013101">
    <property type="component" value="Unassembled WGS sequence"/>
</dbReference>
<evidence type="ECO:0000313" key="3">
    <source>
        <dbReference type="Proteomes" id="UP000013101"/>
    </source>
</evidence>
<evidence type="ECO:0008006" key="4">
    <source>
        <dbReference type="Google" id="ProtNLM"/>
    </source>
</evidence>
<accession>N9P7B4</accession>
<comment type="caution">
    <text evidence="2">The sequence shown here is derived from an EMBL/GenBank/DDBJ whole genome shotgun (WGS) entry which is preliminary data.</text>
</comment>
<organism evidence="2 3">
    <name type="scientific">Acinetobacter variabilis</name>
    <dbReference type="NCBI Taxonomy" id="70346"/>
    <lineage>
        <taxon>Bacteria</taxon>
        <taxon>Pseudomonadati</taxon>
        <taxon>Pseudomonadota</taxon>
        <taxon>Gammaproteobacteria</taxon>
        <taxon>Moraxellales</taxon>
        <taxon>Moraxellaceae</taxon>
        <taxon>Acinetobacter</taxon>
    </lineage>
</organism>
<feature type="transmembrane region" description="Helical" evidence="1">
    <location>
        <begin position="49"/>
        <end position="67"/>
    </location>
</feature>
<dbReference type="HOGENOM" id="CLU_2434188_0_0_6"/>
<reference evidence="2 3" key="1">
    <citation type="submission" date="2013-02" db="EMBL/GenBank/DDBJ databases">
        <title>The Genome Sequence of Acinetobacter sp. NIPH 2171.</title>
        <authorList>
            <consortium name="The Broad Institute Genome Sequencing Platform"/>
            <consortium name="The Broad Institute Genome Sequencing Center for Infectious Disease"/>
            <person name="Cerqueira G."/>
            <person name="Feldgarden M."/>
            <person name="Courvalin P."/>
            <person name="Perichon B."/>
            <person name="Grillot-Courvalin C."/>
            <person name="Clermont D."/>
            <person name="Rocha E."/>
            <person name="Yoon E.-J."/>
            <person name="Nemec A."/>
            <person name="Walker B."/>
            <person name="Young S.K."/>
            <person name="Zeng Q."/>
            <person name="Gargeya S."/>
            <person name="Fitzgerald M."/>
            <person name="Haas B."/>
            <person name="Abouelleil A."/>
            <person name="Alvarado L."/>
            <person name="Arachchi H.M."/>
            <person name="Berlin A.M."/>
            <person name="Chapman S.B."/>
            <person name="Dewar J."/>
            <person name="Goldberg J."/>
            <person name="Griggs A."/>
            <person name="Gujja S."/>
            <person name="Hansen M."/>
            <person name="Howarth C."/>
            <person name="Imamovic A."/>
            <person name="Larimer J."/>
            <person name="McCowan C."/>
            <person name="Murphy C."/>
            <person name="Neiman D."/>
            <person name="Pearson M."/>
            <person name="Priest M."/>
            <person name="Roberts A."/>
            <person name="Saif S."/>
            <person name="Shea T."/>
            <person name="Sisk P."/>
            <person name="Sykes S."/>
            <person name="Wortman J."/>
            <person name="Nusbaum C."/>
            <person name="Birren B."/>
        </authorList>
    </citation>
    <scope>NUCLEOTIDE SEQUENCE [LARGE SCALE GENOMIC DNA]</scope>
    <source>
        <strain evidence="2 3">NIPH 2171</strain>
    </source>
</reference>
<evidence type="ECO:0000256" key="1">
    <source>
        <dbReference type="SAM" id="Phobius"/>
    </source>
</evidence>